<dbReference type="EMBL" id="OIVN01002668">
    <property type="protein sequence ID" value="SPD05495.1"/>
    <property type="molecule type" value="Genomic_DNA"/>
</dbReference>
<dbReference type="InterPro" id="IPR000477">
    <property type="entry name" value="RT_dom"/>
</dbReference>
<dbReference type="CDD" id="cd01650">
    <property type="entry name" value="RT_nLTR_like"/>
    <property type="match status" value="1"/>
</dbReference>
<reference evidence="2" key="1">
    <citation type="submission" date="2018-02" db="EMBL/GenBank/DDBJ databases">
        <authorList>
            <person name="Cohen D.B."/>
            <person name="Kent A.D."/>
        </authorList>
    </citation>
    <scope>NUCLEOTIDE SEQUENCE</scope>
</reference>
<protein>
    <recommendedName>
        <fullName evidence="1">Reverse transcriptase domain-containing protein</fullName>
    </recommendedName>
</protein>
<dbReference type="PANTHER" id="PTHR33116">
    <property type="entry name" value="REVERSE TRANSCRIPTASE ZINC-BINDING DOMAIN-CONTAINING PROTEIN-RELATED-RELATED"/>
    <property type="match status" value="1"/>
</dbReference>
<evidence type="ECO:0000313" key="2">
    <source>
        <dbReference type="EMBL" id="SPD05495.1"/>
    </source>
</evidence>
<dbReference type="PANTHER" id="PTHR33116:SF78">
    <property type="entry name" value="OS12G0587133 PROTEIN"/>
    <property type="match status" value="1"/>
</dbReference>
<gene>
    <name evidence="2" type="ORF">FSB_LOCUS33377</name>
</gene>
<proteinExistence type="predicted"/>
<feature type="domain" description="Reverse transcriptase" evidence="1">
    <location>
        <begin position="194"/>
        <end position="317"/>
    </location>
</feature>
<accession>A0A2N9H0V1</accession>
<name>A0A2N9H0V1_FAGSY</name>
<dbReference type="Pfam" id="PF00078">
    <property type="entry name" value="RVT_1"/>
    <property type="match status" value="1"/>
</dbReference>
<organism evidence="2">
    <name type="scientific">Fagus sylvatica</name>
    <name type="common">Beechnut</name>
    <dbReference type="NCBI Taxonomy" id="28930"/>
    <lineage>
        <taxon>Eukaryota</taxon>
        <taxon>Viridiplantae</taxon>
        <taxon>Streptophyta</taxon>
        <taxon>Embryophyta</taxon>
        <taxon>Tracheophyta</taxon>
        <taxon>Spermatophyta</taxon>
        <taxon>Magnoliopsida</taxon>
        <taxon>eudicotyledons</taxon>
        <taxon>Gunneridae</taxon>
        <taxon>Pentapetalae</taxon>
        <taxon>rosids</taxon>
        <taxon>fabids</taxon>
        <taxon>Fagales</taxon>
        <taxon>Fagaceae</taxon>
        <taxon>Fagus</taxon>
    </lineage>
</organism>
<evidence type="ECO:0000259" key="1">
    <source>
        <dbReference type="Pfam" id="PF00078"/>
    </source>
</evidence>
<dbReference type="AlphaFoldDB" id="A0A2N9H0V1"/>
<sequence>MANSNRHRNFMEKLEVDGTMYSLDSDIRDKAVQYYASLYKETEDWRPFVDDLPFEMIGDTDRSMLTTRFEKDEILQVIKDLQGDKSTRPDGFTMAFYQQYWRVLETDIMGFFYEFFEKGTFAYSLNATFVTLIPKKQNAVLDGLVSKSQNAFVGGRQTLDSVLIANECLDSRIKCRLPGLVCKLDIEKAYDHSFRGIRQGDPLSPLLFLLVMEVLSRMLRRTEEAGLIKGFKAGSSAGEGISVSHLLFAYDTIVFCDADPEQLLHLHMVLTCFKAATGLGVNMGKSELVPVGTVLHLQHLADILCCRTGTLPLLYLGLPLGASFKASSIWNPILEKIERRLAGWKRIYLSKGGRLTLLKSTLSSLPNSYLSLFTILKHVAARIEKLQRDFLWGGLGDGFKHHLVNWSTVCSPIAQSGLGVRKHVELVAGMGDRIWDASIASSLSSFNGDRTWNITFIRDFNDWEVDQVLAFFNFLQSWIPSTADLDSMHWKLRHHGIFDTKSYYHVIDGT</sequence>